<evidence type="ECO:0000313" key="2">
    <source>
        <dbReference type="EMBL" id="GAW06541.1"/>
    </source>
</evidence>
<evidence type="ECO:0000313" key="3">
    <source>
        <dbReference type="Proteomes" id="UP000188533"/>
    </source>
</evidence>
<feature type="region of interest" description="Disordered" evidence="1">
    <location>
        <begin position="437"/>
        <end position="549"/>
    </location>
</feature>
<feature type="compositionally biased region" description="Acidic residues" evidence="1">
    <location>
        <begin position="623"/>
        <end position="637"/>
    </location>
</feature>
<keyword evidence="2" id="KW-0808">Transferase</keyword>
<dbReference type="PANTHER" id="PTHR37816">
    <property type="entry name" value="YALI0E33011P"/>
    <property type="match status" value="1"/>
</dbReference>
<name>A0A1Q3EH73_LENED</name>
<feature type="region of interest" description="Disordered" evidence="1">
    <location>
        <begin position="565"/>
        <end position="637"/>
    </location>
</feature>
<feature type="compositionally biased region" description="Basic and acidic residues" evidence="1">
    <location>
        <begin position="540"/>
        <end position="549"/>
    </location>
</feature>
<proteinExistence type="predicted"/>
<dbReference type="EMBL" id="BDGU01000325">
    <property type="protein sequence ID" value="GAW06541.1"/>
    <property type="molecule type" value="Genomic_DNA"/>
</dbReference>
<reference evidence="2 3" key="1">
    <citation type="submission" date="2016-08" db="EMBL/GenBank/DDBJ databases">
        <authorList>
            <consortium name="Lentinula edodes genome sequencing consortium"/>
            <person name="Sakamoto Y."/>
            <person name="Nakade K."/>
            <person name="Sato S."/>
            <person name="Yoshida Y."/>
            <person name="Miyazaki K."/>
            <person name="Natsume S."/>
            <person name="Konno N."/>
        </authorList>
    </citation>
    <scope>NUCLEOTIDE SEQUENCE [LARGE SCALE GENOMIC DNA]</scope>
    <source>
        <strain evidence="2 3">NBRC 111202</strain>
    </source>
</reference>
<accession>A0A1Q3EH73</accession>
<dbReference type="InterPro" id="IPR027417">
    <property type="entry name" value="P-loop_NTPase"/>
</dbReference>
<feature type="region of interest" description="Disordered" evidence="1">
    <location>
        <begin position="242"/>
        <end position="262"/>
    </location>
</feature>
<protein>
    <submittedName>
        <fullName evidence="2">Adenylate kinase</fullName>
    </submittedName>
</protein>
<keyword evidence="3" id="KW-1185">Reference proteome</keyword>
<dbReference type="PANTHER" id="PTHR37816:SF1">
    <property type="entry name" value="TOXIN"/>
    <property type="match status" value="1"/>
</dbReference>
<dbReference type="AlphaFoldDB" id="A0A1Q3EH73"/>
<feature type="region of interest" description="Disordered" evidence="1">
    <location>
        <begin position="386"/>
        <end position="417"/>
    </location>
</feature>
<reference evidence="2 3" key="2">
    <citation type="submission" date="2017-02" db="EMBL/GenBank/DDBJ databases">
        <title>A genome survey and senescence transcriptome analysis in Lentinula edodes.</title>
        <authorList>
            <person name="Sakamoto Y."/>
            <person name="Nakade K."/>
            <person name="Sato S."/>
            <person name="Yoshida Y."/>
            <person name="Miyazaki K."/>
            <person name="Natsume S."/>
            <person name="Konno N."/>
        </authorList>
    </citation>
    <scope>NUCLEOTIDE SEQUENCE [LARGE SCALE GENOMIC DNA]</scope>
    <source>
        <strain evidence="2 3">NBRC 111202</strain>
    </source>
</reference>
<organism evidence="2 3">
    <name type="scientific">Lentinula edodes</name>
    <name type="common">Shiitake mushroom</name>
    <name type="synonym">Lentinus edodes</name>
    <dbReference type="NCBI Taxonomy" id="5353"/>
    <lineage>
        <taxon>Eukaryota</taxon>
        <taxon>Fungi</taxon>
        <taxon>Dikarya</taxon>
        <taxon>Basidiomycota</taxon>
        <taxon>Agaricomycotina</taxon>
        <taxon>Agaricomycetes</taxon>
        <taxon>Agaricomycetidae</taxon>
        <taxon>Agaricales</taxon>
        <taxon>Marasmiineae</taxon>
        <taxon>Omphalotaceae</taxon>
        <taxon>Lentinula</taxon>
    </lineage>
</organism>
<dbReference type="Proteomes" id="UP000188533">
    <property type="component" value="Unassembled WGS sequence"/>
</dbReference>
<gene>
    <name evidence="2" type="ORF">LENED_008474</name>
</gene>
<dbReference type="SUPFAM" id="SSF52540">
    <property type="entry name" value="P-loop containing nucleoside triphosphate hydrolases"/>
    <property type="match status" value="1"/>
</dbReference>
<dbReference type="Gene3D" id="3.40.50.300">
    <property type="entry name" value="P-loop containing nucleotide triphosphate hydrolases"/>
    <property type="match status" value="1"/>
</dbReference>
<feature type="compositionally biased region" description="Basic and acidic residues" evidence="1">
    <location>
        <begin position="498"/>
        <end position="524"/>
    </location>
</feature>
<feature type="compositionally biased region" description="Low complexity" evidence="1">
    <location>
        <begin position="525"/>
        <end position="539"/>
    </location>
</feature>
<comment type="caution">
    <text evidence="2">The sequence shown here is derived from an EMBL/GenBank/DDBJ whole genome shotgun (WGS) entry which is preliminary data.</text>
</comment>
<sequence>MDSVDVVDQVYWKARGYVNGAVDSVFRSNAYTPTKGSLSLCEFRYIDVPHYTSNGTLFVKNEDWIDWRINFGHWQEFGSPCLKFHSVGARVNWQAPEKIWMCIATFGRSSPSNSVSSVMMMSIIATCECTANFDYALPLSLSPTILKPFFTHLEFVPDEKVPRKRPEKRHSSHSVDAPRLSQEIIERIARQSVRSSRHINADLLKQIAKQGGLPKDLDQDGLPKFKVITGSEATRVYEKTLREDDRASSLSHDSSKRRGARHFESRPIVLAYPGIRAGRKVVDYYMTWKGKTPKAHRLKGTGRRTDILDGEFKSLAKSFDEYGKKVKRLSGLISAEPSTPKVSTFDIEPPTPKASTFGTSSALPDISNVDDNVNAAVEPTRPTVIQVESAPAVLTTTSSNENDPLAPPRPPYGRINSNGSAVSLPYLGDRLPLVVVNPDASSSSGQAAGSSSKQTKDKSPLKQVLTAVEEETDDVQSNTSLKQSYIDSDSKSHHHRHGEHELDRRQRGDHHRTSSSEKRERDSSKSPTSSTESLSGSNSGRDHDKHKNSGEDEILIVLMDDKKSSWHGLPQVDRHDSKKVSISRKTSQRASPWSGPVANSRGEIHRYVPGGSGVSPFDIYDPERDDDNDNDSDESDIDDNLILSLKARLTALGLHNSPSNSPRATPLPANSLLPSIQSPYTANSPYLHASPATLSGHVSLYSPHSVSAPNLPLSPQQPSYSLSPEPSSSSYVLPFVSGEPTSGSPWPGTANLYSPTRNSCSLLIILMVSLRCVDHRVVINVLHAVTGTSLQLVQRPRNMVIRVAASQLRDIPPLLGDGQGSYRIRVLGNSGSGKSTLSRQVAYILNIPYLSLDELYWQPGWKTTPYDEFRDKIVAFMQTNKSNGWVIEGEYARKGAAVAQEHATDIIWLDPPLLLYFPRLLLRTVLRLVGLESSCSPGCPESVRDAFFSKSGILWWCLHQHRVVIERHSALMKIWGLGIGSKAPEEQKMRRLGGWGSEVKDWLQSVREMPKNT</sequence>
<feature type="compositionally biased region" description="Polar residues" evidence="1">
    <location>
        <begin position="475"/>
        <end position="487"/>
    </location>
</feature>
<keyword evidence="2" id="KW-0418">Kinase</keyword>
<evidence type="ECO:0000256" key="1">
    <source>
        <dbReference type="SAM" id="MobiDB-lite"/>
    </source>
</evidence>
<feature type="compositionally biased region" description="Low complexity" evidence="1">
    <location>
        <begin position="440"/>
        <end position="452"/>
    </location>
</feature>
<dbReference type="GO" id="GO:0016301">
    <property type="term" value="F:kinase activity"/>
    <property type="evidence" value="ECO:0007669"/>
    <property type="project" value="UniProtKB-KW"/>
</dbReference>
<dbReference type="InterPro" id="IPR052922">
    <property type="entry name" value="Cytidylate_Kinase-2"/>
</dbReference>